<feature type="transmembrane region" description="Helical" evidence="1">
    <location>
        <begin position="6"/>
        <end position="23"/>
    </location>
</feature>
<evidence type="ECO:0000313" key="2">
    <source>
        <dbReference type="EMBL" id="OLS62770.1"/>
    </source>
</evidence>
<feature type="transmembrane region" description="Helical" evidence="1">
    <location>
        <begin position="35"/>
        <end position="56"/>
    </location>
</feature>
<name>A0A1Q9R5T1_PSEPU</name>
<dbReference type="Proteomes" id="UP000186736">
    <property type="component" value="Unassembled WGS sequence"/>
</dbReference>
<protein>
    <submittedName>
        <fullName evidence="2">Uncharacterized protein</fullName>
    </submittedName>
</protein>
<proteinExistence type="predicted"/>
<dbReference type="EMBL" id="MKZO01000018">
    <property type="protein sequence ID" value="OLS62770.1"/>
    <property type="molecule type" value="Genomic_DNA"/>
</dbReference>
<evidence type="ECO:0000313" key="3">
    <source>
        <dbReference type="Proteomes" id="UP000186736"/>
    </source>
</evidence>
<keyword evidence="1" id="KW-0812">Transmembrane</keyword>
<sequence length="64" mass="6876">MSEFGWALTMGFVVAIAAVGMFIRRTGQRLTPMLALLPIPAAFLLAGLALTTWHAITLGVKFSQ</sequence>
<dbReference type="AlphaFoldDB" id="A0A1Q9R5T1"/>
<organism evidence="2 3">
    <name type="scientific">Pseudomonas putida</name>
    <name type="common">Arthrobacter siderocapsulatus</name>
    <dbReference type="NCBI Taxonomy" id="303"/>
    <lineage>
        <taxon>Bacteria</taxon>
        <taxon>Pseudomonadati</taxon>
        <taxon>Pseudomonadota</taxon>
        <taxon>Gammaproteobacteria</taxon>
        <taxon>Pseudomonadales</taxon>
        <taxon>Pseudomonadaceae</taxon>
        <taxon>Pseudomonas</taxon>
    </lineage>
</organism>
<accession>A0A1Q9R5T1</accession>
<comment type="caution">
    <text evidence="2">The sequence shown here is derived from an EMBL/GenBank/DDBJ whole genome shotgun (WGS) entry which is preliminary data.</text>
</comment>
<reference evidence="2 3" key="1">
    <citation type="submission" date="2016-10" db="EMBL/GenBank/DDBJ databases">
        <title>Genome Sequence of Pseudomonas putida GM4FR.</title>
        <authorList>
            <person name="Poehlein A."/>
            <person name="Wemheuer F."/>
            <person name="Hollensteiner J."/>
            <person name="Wemheuer B."/>
        </authorList>
    </citation>
    <scope>NUCLEOTIDE SEQUENCE [LARGE SCALE GENOMIC DNA]</scope>
    <source>
        <strain evidence="2 3">GM4FR</strain>
    </source>
</reference>
<keyword evidence="1" id="KW-1133">Transmembrane helix</keyword>
<dbReference type="RefSeq" id="WP_075803259.1">
    <property type="nucleotide sequence ID" value="NZ_MKZO01000018.1"/>
</dbReference>
<keyword evidence="1" id="KW-0472">Membrane</keyword>
<gene>
    <name evidence="2" type="ORF">PSEMO_23310</name>
</gene>
<evidence type="ECO:0000256" key="1">
    <source>
        <dbReference type="SAM" id="Phobius"/>
    </source>
</evidence>